<dbReference type="SUPFAM" id="SSF48403">
    <property type="entry name" value="Ankyrin repeat"/>
    <property type="match status" value="1"/>
</dbReference>
<dbReference type="EMBL" id="JADGIZ020000009">
    <property type="protein sequence ID" value="KAL2917774.1"/>
    <property type="molecule type" value="Genomic_DNA"/>
</dbReference>
<evidence type="ECO:0000313" key="3">
    <source>
        <dbReference type="Proteomes" id="UP001527925"/>
    </source>
</evidence>
<dbReference type="Pfam" id="PF12796">
    <property type="entry name" value="Ank_2"/>
    <property type="match status" value="1"/>
</dbReference>
<gene>
    <name evidence="2" type="ORF">HK105_202647</name>
</gene>
<dbReference type="InterPro" id="IPR052050">
    <property type="entry name" value="SecEffector_AnkRepeat"/>
</dbReference>
<reference evidence="2 3" key="1">
    <citation type="submission" date="2023-09" db="EMBL/GenBank/DDBJ databases">
        <title>Pangenome analysis of Batrachochytrium dendrobatidis and related Chytrids.</title>
        <authorList>
            <person name="Yacoub M.N."/>
            <person name="Stajich J.E."/>
            <person name="James T.Y."/>
        </authorList>
    </citation>
    <scope>NUCLEOTIDE SEQUENCE [LARGE SCALE GENOMIC DNA]</scope>
    <source>
        <strain evidence="2 3">JEL0888</strain>
    </source>
</reference>
<feature type="compositionally biased region" description="Low complexity" evidence="1">
    <location>
        <begin position="68"/>
        <end position="102"/>
    </location>
</feature>
<dbReference type="Proteomes" id="UP001527925">
    <property type="component" value="Unassembled WGS sequence"/>
</dbReference>
<dbReference type="PANTHER" id="PTHR46586">
    <property type="entry name" value="ANKYRIN REPEAT-CONTAINING PROTEIN"/>
    <property type="match status" value="1"/>
</dbReference>
<evidence type="ECO:0008006" key="4">
    <source>
        <dbReference type="Google" id="ProtNLM"/>
    </source>
</evidence>
<dbReference type="Pfam" id="PF13637">
    <property type="entry name" value="Ank_4"/>
    <property type="match status" value="1"/>
</dbReference>
<name>A0ABR4NE77_9FUNG</name>
<organism evidence="2 3">
    <name type="scientific">Polyrhizophydium stewartii</name>
    <dbReference type="NCBI Taxonomy" id="2732419"/>
    <lineage>
        <taxon>Eukaryota</taxon>
        <taxon>Fungi</taxon>
        <taxon>Fungi incertae sedis</taxon>
        <taxon>Chytridiomycota</taxon>
        <taxon>Chytridiomycota incertae sedis</taxon>
        <taxon>Chytridiomycetes</taxon>
        <taxon>Rhizophydiales</taxon>
        <taxon>Rhizophydiales incertae sedis</taxon>
        <taxon>Polyrhizophydium</taxon>
    </lineage>
</organism>
<dbReference type="InterPro" id="IPR002110">
    <property type="entry name" value="Ankyrin_rpt"/>
</dbReference>
<proteinExistence type="predicted"/>
<accession>A0ABR4NE77</accession>
<feature type="region of interest" description="Disordered" evidence="1">
    <location>
        <begin position="57"/>
        <end position="103"/>
    </location>
</feature>
<dbReference type="Gene3D" id="1.25.40.20">
    <property type="entry name" value="Ankyrin repeat-containing domain"/>
    <property type="match status" value="2"/>
</dbReference>
<evidence type="ECO:0000256" key="1">
    <source>
        <dbReference type="SAM" id="MobiDB-lite"/>
    </source>
</evidence>
<sequence>MATSLPAPPSPPLPPLRSHWDRLPAELHAMVVARAGPLTRLSIGWVDRIDVRQLAPEAWVGSPPPPQDAASAAPAGAEAQAAPLAPQLERSASASSASSEASIQGPSARHKALLAALWSEVLTLDWPGDLTLLPPAAWLPLPVYWHVHSRGMFDRLQLLPWASPEGLAHAAARCRLADQLDWSEPQLLCELAVDSGAVWLLRVLVSGQDGGVPPSDVELRLDHVNRAAMNGHLGMLVLLDEYLGHLCWPKSVMDHAASGGHLHILEWLHEHRTEGCSAFAMDWAATNGHLTTVQWLHATRTEGCTKFAMDLACNNGHLATVKWLHEHRTEGCSQHAMTWAAKNGHLAIVIWLHLHRTESCDGSALTSAARNGHLRVVDFLLHHVAGVDWDLEQAFKEAMEAQHEDVCRAVFEFAKRRAGQ</sequence>
<dbReference type="InterPro" id="IPR036770">
    <property type="entry name" value="Ankyrin_rpt-contain_sf"/>
</dbReference>
<keyword evidence="3" id="KW-1185">Reference proteome</keyword>
<comment type="caution">
    <text evidence="2">The sequence shown here is derived from an EMBL/GenBank/DDBJ whole genome shotgun (WGS) entry which is preliminary data.</text>
</comment>
<evidence type="ECO:0000313" key="2">
    <source>
        <dbReference type="EMBL" id="KAL2917774.1"/>
    </source>
</evidence>
<protein>
    <recommendedName>
        <fullName evidence="4">Ankyrin repeat protein</fullName>
    </recommendedName>
</protein>
<dbReference type="PANTHER" id="PTHR46586:SF3">
    <property type="entry name" value="ANKYRIN REPEAT-CONTAINING PROTEIN"/>
    <property type="match status" value="1"/>
</dbReference>